<dbReference type="GO" id="GO:0007548">
    <property type="term" value="P:sex differentiation"/>
    <property type="evidence" value="ECO:0007669"/>
    <property type="project" value="TreeGrafter"/>
</dbReference>
<dbReference type="WBParaSite" id="PSAMB.scaffold769size41634.g8668.t1">
    <property type="protein sequence ID" value="PSAMB.scaffold769size41634.g8668.t1"/>
    <property type="gene ID" value="PSAMB.scaffold769size41634.g8668"/>
</dbReference>
<feature type="region of interest" description="Disordered" evidence="6">
    <location>
        <begin position="37"/>
        <end position="58"/>
    </location>
</feature>
<feature type="region of interest" description="Disordered" evidence="6">
    <location>
        <begin position="80"/>
        <end position="99"/>
    </location>
</feature>
<feature type="compositionally biased region" description="Low complexity" evidence="6">
    <location>
        <begin position="87"/>
        <end position="99"/>
    </location>
</feature>
<accession>A0A914XEP1</accession>
<feature type="compositionally biased region" description="Pro residues" evidence="6">
    <location>
        <begin position="377"/>
        <end position="390"/>
    </location>
</feature>
<sequence>MLHFERQTHTCSSHLFGYRNPGPNDWAAVRRRRWSRTPADIDSRERRSPSRYTGTARPKRRIVARVDARLCALGQVSPGVGRVQVGSRPPASRPSTAPQSSFGVCAVAVTPSPMAAVASCSSPDSGFNGSSADRSSLSGRSTPEVDVVNCTPALPMFASSGREKSSTAGPTKRYLCQRCLNHNEHYPRKGHKPYCRYTLCSCALCMMVDERRRLNNAICKRTTSADDETGLANGKKIRNPKCARCSAHGQNNLLRGHKKTTCPYEHCQCHLCTLVGERRGLMARQIKLRRQQQQHASIEQQHLVQQRLQNEQRRAQTADPGNSAALLAAGAATATLHENADLWISSETLRLGAISALPAALPAVPAGPPATSLVNVGPPPPPPPPPPSDLPPTVQALSVFSRAPLPPPNGGTLYVPIPISRIYPGQGYAHQQCAQCLHDAFLAIDHARQTLQISELLRTLDTVTSHTHNHHQHQSFGQPLTASLPVDSMSAASVLTSSQSSMFRALRLPTLSNFLTE</sequence>
<evidence type="ECO:0000256" key="4">
    <source>
        <dbReference type="ARBA" id="ARBA00023242"/>
    </source>
</evidence>
<evidence type="ECO:0000259" key="7">
    <source>
        <dbReference type="PROSITE" id="PS50809"/>
    </source>
</evidence>
<dbReference type="InterPro" id="IPR001275">
    <property type="entry name" value="DM_DNA-bd"/>
</dbReference>
<dbReference type="SUPFAM" id="SSF82927">
    <property type="entry name" value="Cysteine-rich DNA binding domain, (DM domain)"/>
    <property type="match status" value="2"/>
</dbReference>
<dbReference type="GO" id="GO:0005634">
    <property type="term" value="C:nucleus"/>
    <property type="evidence" value="ECO:0007669"/>
    <property type="project" value="UniProtKB-SubCell"/>
</dbReference>
<evidence type="ECO:0000313" key="9">
    <source>
        <dbReference type="WBParaSite" id="PSAMB.scaffold769size41634.g8668.t1"/>
    </source>
</evidence>
<dbReference type="PANTHER" id="PTHR12322">
    <property type="entry name" value="DOUBLESEX AND MAB-3 RELATED TRANSCRIPTION FACTOR DMRT"/>
    <property type="match status" value="1"/>
</dbReference>
<keyword evidence="1 5" id="KW-0479">Metal-binding</keyword>
<dbReference type="PROSITE" id="PS50809">
    <property type="entry name" value="DM_2"/>
    <property type="match status" value="2"/>
</dbReference>
<keyword evidence="2 5" id="KW-0862">Zinc</keyword>
<feature type="domain" description="DM" evidence="7">
    <location>
        <begin position="176"/>
        <end position="221"/>
    </location>
</feature>
<dbReference type="GO" id="GO:0000981">
    <property type="term" value="F:DNA-binding transcription factor activity, RNA polymerase II-specific"/>
    <property type="evidence" value="ECO:0007669"/>
    <property type="project" value="TreeGrafter"/>
</dbReference>
<dbReference type="GO" id="GO:0046872">
    <property type="term" value="F:metal ion binding"/>
    <property type="evidence" value="ECO:0007669"/>
    <property type="project" value="UniProtKB-KW"/>
</dbReference>
<evidence type="ECO:0000256" key="6">
    <source>
        <dbReference type="SAM" id="MobiDB-lite"/>
    </source>
</evidence>
<dbReference type="PROSITE" id="PS40000">
    <property type="entry name" value="DM_1"/>
    <property type="match status" value="2"/>
</dbReference>
<evidence type="ECO:0000313" key="8">
    <source>
        <dbReference type="Proteomes" id="UP000887566"/>
    </source>
</evidence>
<dbReference type="SMART" id="SM00301">
    <property type="entry name" value="DM"/>
    <property type="match status" value="2"/>
</dbReference>
<protein>
    <submittedName>
        <fullName evidence="9">DM domain-containing protein</fullName>
    </submittedName>
</protein>
<dbReference type="PANTHER" id="PTHR12322:SF116">
    <property type="entry name" value="DOUBLESEX-MAB RELATED 99B"/>
    <property type="match status" value="1"/>
</dbReference>
<dbReference type="InterPro" id="IPR036407">
    <property type="entry name" value="DM_DNA-bd_sf"/>
</dbReference>
<proteinExistence type="predicted"/>
<organism evidence="8 9">
    <name type="scientific">Plectus sambesii</name>
    <dbReference type="NCBI Taxonomy" id="2011161"/>
    <lineage>
        <taxon>Eukaryota</taxon>
        <taxon>Metazoa</taxon>
        <taxon>Ecdysozoa</taxon>
        <taxon>Nematoda</taxon>
        <taxon>Chromadorea</taxon>
        <taxon>Plectida</taxon>
        <taxon>Plectina</taxon>
        <taxon>Plectoidea</taxon>
        <taxon>Plectidae</taxon>
        <taxon>Plectus</taxon>
    </lineage>
</organism>
<evidence type="ECO:0000256" key="3">
    <source>
        <dbReference type="ARBA" id="ARBA00023125"/>
    </source>
</evidence>
<feature type="DNA-binding region" description="DM" evidence="5">
    <location>
        <begin position="176"/>
        <end position="221"/>
    </location>
</feature>
<keyword evidence="3 5" id="KW-0238">DNA-binding</keyword>
<evidence type="ECO:0000256" key="1">
    <source>
        <dbReference type="ARBA" id="ARBA00022723"/>
    </source>
</evidence>
<dbReference type="Pfam" id="PF00751">
    <property type="entry name" value="DM"/>
    <property type="match status" value="2"/>
</dbReference>
<dbReference type="GO" id="GO:0000978">
    <property type="term" value="F:RNA polymerase II cis-regulatory region sequence-specific DNA binding"/>
    <property type="evidence" value="ECO:0007669"/>
    <property type="project" value="TreeGrafter"/>
</dbReference>
<evidence type="ECO:0000256" key="2">
    <source>
        <dbReference type="ARBA" id="ARBA00022833"/>
    </source>
</evidence>
<feature type="DNA-binding region" description="DM" evidence="5">
    <location>
        <begin position="242"/>
        <end position="290"/>
    </location>
</feature>
<dbReference type="AlphaFoldDB" id="A0A914XEP1"/>
<feature type="domain" description="DM" evidence="7">
    <location>
        <begin position="242"/>
        <end position="290"/>
    </location>
</feature>
<comment type="subcellular location">
    <subcellularLocation>
        <location evidence="5">Nucleus</location>
    </subcellularLocation>
</comment>
<keyword evidence="4 5" id="KW-0539">Nucleus</keyword>
<dbReference type="Gene3D" id="4.10.1040.10">
    <property type="entry name" value="DM DNA-binding domain"/>
    <property type="match status" value="2"/>
</dbReference>
<evidence type="ECO:0000256" key="5">
    <source>
        <dbReference type="PROSITE-ProRule" id="PRU00070"/>
    </source>
</evidence>
<name>A0A914XEP1_9BILA</name>
<keyword evidence="8" id="KW-1185">Reference proteome</keyword>
<reference evidence="9" key="1">
    <citation type="submission" date="2022-11" db="UniProtKB">
        <authorList>
            <consortium name="WormBaseParasite"/>
        </authorList>
    </citation>
    <scope>IDENTIFICATION</scope>
</reference>
<feature type="compositionally biased region" description="Basic and acidic residues" evidence="6">
    <location>
        <begin position="39"/>
        <end position="48"/>
    </location>
</feature>
<dbReference type="InterPro" id="IPR026607">
    <property type="entry name" value="DMRT"/>
</dbReference>
<dbReference type="Proteomes" id="UP000887566">
    <property type="component" value="Unplaced"/>
</dbReference>
<feature type="region of interest" description="Disordered" evidence="6">
    <location>
        <begin position="372"/>
        <end position="392"/>
    </location>
</feature>